<sequence>MATLYELCDEMIELQDMMEDPDVDAGAIKHAMELKKDEICSKAVGYLKVLANTTADRTAINEEIARLTEREKKKKAKEESLTEAILAAMQLCSIDKIETSLFTAKAKLSNGSVTITDEELLDPKFIKEKRSTSIDKTAIKKAILAGEDVEGASIEKTLSLVVS</sequence>
<protein>
    <submittedName>
        <fullName evidence="2">Siphovirus Gp157</fullName>
    </submittedName>
</protein>
<proteinExistence type="predicted"/>
<dbReference type="EMBL" id="FP929038">
    <property type="protein sequence ID" value="CBK80776.1"/>
    <property type="molecule type" value="Genomic_DNA"/>
</dbReference>
<feature type="coiled-coil region" evidence="1">
    <location>
        <begin position="50"/>
        <end position="84"/>
    </location>
</feature>
<name>D4J8V5_9FIRM</name>
<accession>D4J8V5</accession>
<reference evidence="2 3" key="2">
    <citation type="submission" date="2010-03" db="EMBL/GenBank/DDBJ databases">
        <authorList>
            <person name="Pajon A."/>
        </authorList>
    </citation>
    <scope>NUCLEOTIDE SEQUENCE [LARGE SCALE GENOMIC DNA]</scope>
    <source>
        <strain evidence="2 3">GD/7</strain>
    </source>
</reference>
<dbReference type="InterPro" id="IPR008840">
    <property type="entry name" value="Sipho_Gp157"/>
</dbReference>
<keyword evidence="1" id="KW-0175">Coiled coil</keyword>
<dbReference type="PATRIC" id="fig|717962.3.peg.1958"/>
<dbReference type="Proteomes" id="UP000008798">
    <property type="component" value="Chromosome"/>
</dbReference>
<reference evidence="2 3" key="1">
    <citation type="submission" date="2010-03" db="EMBL/GenBank/DDBJ databases">
        <title>The genome sequence of Coprococcus catus GD/7.</title>
        <authorList>
            <consortium name="metaHIT consortium -- http://www.metahit.eu/"/>
            <person name="Pajon A."/>
            <person name="Turner K."/>
            <person name="Parkhill J."/>
            <person name="Duncan S."/>
            <person name="Flint H."/>
        </authorList>
    </citation>
    <scope>NUCLEOTIDE SEQUENCE [LARGE SCALE GENOMIC DNA]</scope>
    <source>
        <strain evidence="2 3">GD/7</strain>
    </source>
</reference>
<dbReference type="STRING" id="717962.CC1_20570"/>
<evidence type="ECO:0000313" key="2">
    <source>
        <dbReference type="EMBL" id="CBK80776.1"/>
    </source>
</evidence>
<dbReference type="KEGG" id="cct:CC1_20570"/>
<gene>
    <name evidence="2" type="ORF">CC1_20570</name>
</gene>
<dbReference type="Pfam" id="PF05565">
    <property type="entry name" value="Sipho_Gp157"/>
    <property type="match status" value="1"/>
</dbReference>
<dbReference type="RefSeq" id="WP_015514344.1">
    <property type="nucleotide sequence ID" value="NC_021009.1"/>
</dbReference>
<dbReference type="AlphaFoldDB" id="D4J8V5"/>
<organism evidence="2 3">
    <name type="scientific">Coprococcus catus GD/7</name>
    <dbReference type="NCBI Taxonomy" id="717962"/>
    <lineage>
        <taxon>Bacteria</taxon>
        <taxon>Bacillati</taxon>
        <taxon>Bacillota</taxon>
        <taxon>Clostridia</taxon>
        <taxon>Lachnospirales</taxon>
        <taxon>Lachnospiraceae</taxon>
        <taxon>Coprococcus</taxon>
    </lineage>
</organism>
<evidence type="ECO:0000256" key="1">
    <source>
        <dbReference type="SAM" id="Coils"/>
    </source>
</evidence>
<dbReference type="HOGENOM" id="CLU_124446_0_1_9"/>
<evidence type="ECO:0000313" key="3">
    <source>
        <dbReference type="Proteomes" id="UP000008798"/>
    </source>
</evidence>